<dbReference type="Proteomes" id="UP001162885">
    <property type="component" value="Chromosome"/>
</dbReference>
<dbReference type="SUPFAM" id="SSF88713">
    <property type="entry name" value="Glycoside hydrolase/deacetylase"/>
    <property type="match status" value="1"/>
</dbReference>
<accession>A0AAX3A407</accession>
<organism evidence="3 5">
    <name type="scientific">Mycolicibacterium boenickei</name>
    <dbReference type="NCBI Taxonomy" id="146017"/>
    <lineage>
        <taxon>Bacteria</taxon>
        <taxon>Bacillati</taxon>
        <taxon>Actinomycetota</taxon>
        <taxon>Actinomycetes</taxon>
        <taxon>Mycobacteriales</taxon>
        <taxon>Mycobacteriaceae</taxon>
        <taxon>Mycolicibacterium</taxon>
    </lineage>
</organism>
<dbReference type="Gene3D" id="3.20.20.370">
    <property type="entry name" value="Glycoside hydrolase/deacetylase"/>
    <property type="match status" value="1"/>
</dbReference>
<evidence type="ECO:0000313" key="3">
    <source>
        <dbReference type="EMBL" id="UNC02143.1"/>
    </source>
</evidence>
<dbReference type="Proteomes" id="UP000466683">
    <property type="component" value="Chromosome"/>
</dbReference>
<evidence type="ECO:0000313" key="5">
    <source>
        <dbReference type="Proteomes" id="UP001162885"/>
    </source>
</evidence>
<evidence type="ECO:0000259" key="1">
    <source>
        <dbReference type="PROSITE" id="PS51677"/>
    </source>
</evidence>
<dbReference type="InterPro" id="IPR011330">
    <property type="entry name" value="Glyco_hydro/deAcase_b/a-brl"/>
</dbReference>
<name>A0AAX3A407_9MYCO</name>
<dbReference type="Pfam" id="PF01522">
    <property type="entry name" value="Polysacc_deac_1"/>
    <property type="match status" value="1"/>
</dbReference>
<gene>
    <name evidence="3" type="ORF">H5U98_12615</name>
    <name evidence="2" type="ORF">MBOE_37540</name>
</gene>
<reference evidence="3 5" key="3">
    <citation type="journal article" date="2022" name="BMC Genomics">
        <title>Comparative genome analysis of mycobacteria focusing on tRNA and non-coding RNA.</title>
        <authorList>
            <person name="Behra P.R.K."/>
            <person name="Pettersson B.M.F."/>
            <person name="Ramesh M."/>
            <person name="Das S."/>
            <person name="Dasgupta S."/>
            <person name="Kirsebom L.A."/>
        </authorList>
    </citation>
    <scope>NUCLEOTIDE SEQUENCE [LARGE SCALE GENOMIC DNA]</scope>
    <source>
        <strain evidence="3 5">DSM 44677</strain>
    </source>
</reference>
<dbReference type="EMBL" id="AP022579">
    <property type="protein sequence ID" value="BBX92105.1"/>
    <property type="molecule type" value="Genomic_DNA"/>
</dbReference>
<dbReference type="EMBL" id="CP060016">
    <property type="protein sequence ID" value="UNC02143.1"/>
    <property type="molecule type" value="Genomic_DNA"/>
</dbReference>
<dbReference type="PROSITE" id="PS51677">
    <property type="entry name" value="NODB"/>
    <property type="match status" value="1"/>
</dbReference>
<dbReference type="InterPro" id="IPR002509">
    <property type="entry name" value="NODB_dom"/>
</dbReference>
<dbReference type="InterPro" id="IPR050248">
    <property type="entry name" value="Polysacc_deacetylase_ArnD"/>
</dbReference>
<protein>
    <submittedName>
        <fullName evidence="3">Polysaccharide deacetylase family protein</fullName>
    </submittedName>
</protein>
<dbReference type="GO" id="GO:0005975">
    <property type="term" value="P:carbohydrate metabolic process"/>
    <property type="evidence" value="ECO:0007669"/>
    <property type="project" value="InterPro"/>
</dbReference>
<dbReference type="RefSeq" id="WP_077741098.1">
    <property type="nucleotide sequence ID" value="NZ_AP022579.1"/>
</dbReference>
<sequence>MKVTLSFDNGPTETTAEVLDVLADRGIKATFFVVGEQLSQPDARTLTERAEADGHWIGNHTMTHSVQFGDHDDPELAAREIGAAEDVIGPLAHPDKLFRPYAGGGVLDRRVFSTAAIDYLQRHRYTCVLWTSVPHDWDSPEQWVQRCLHDIAQQDWSVVVIHDLPTGAMCHLPAFLDELDRLGAEIVQHFPDACVPIRNGALAADLSALTTH</sequence>
<dbReference type="PANTHER" id="PTHR10587">
    <property type="entry name" value="GLYCOSYL TRANSFERASE-RELATED"/>
    <property type="match status" value="1"/>
</dbReference>
<proteinExistence type="predicted"/>
<dbReference type="AlphaFoldDB" id="A0AAX3A407"/>
<keyword evidence="4" id="KW-1185">Reference proteome</keyword>
<evidence type="ECO:0000313" key="4">
    <source>
        <dbReference type="Proteomes" id="UP000466683"/>
    </source>
</evidence>
<dbReference type="CDD" id="cd10917">
    <property type="entry name" value="CE4_NodB_like_6s_7s"/>
    <property type="match status" value="1"/>
</dbReference>
<evidence type="ECO:0000313" key="2">
    <source>
        <dbReference type="EMBL" id="BBX92105.1"/>
    </source>
</evidence>
<reference evidence="2" key="2">
    <citation type="submission" date="2020-02" db="EMBL/GenBank/DDBJ databases">
        <authorList>
            <person name="Matsumoto Y."/>
            <person name="Kinjo T."/>
            <person name="Motooka D."/>
            <person name="Nabeya D."/>
            <person name="Jung N."/>
            <person name="Uechi K."/>
            <person name="Horii T."/>
            <person name="Iida T."/>
            <person name="Fujita J."/>
            <person name="Nakamura S."/>
        </authorList>
    </citation>
    <scope>NUCLEOTIDE SEQUENCE</scope>
    <source>
        <strain evidence="2">JCM 15653</strain>
    </source>
</reference>
<reference evidence="2 4" key="1">
    <citation type="journal article" date="2019" name="Emerg. Microbes Infect.">
        <title>Comprehensive subspecies identification of 175 nontuberculous mycobacteria species based on 7547 genomic profiles.</title>
        <authorList>
            <person name="Matsumoto Y."/>
            <person name="Kinjo T."/>
            <person name="Motooka D."/>
            <person name="Nabeya D."/>
            <person name="Jung N."/>
            <person name="Uechi K."/>
            <person name="Horii T."/>
            <person name="Iida T."/>
            <person name="Fujita J."/>
            <person name="Nakamura S."/>
        </authorList>
    </citation>
    <scope>NUCLEOTIDE SEQUENCE [LARGE SCALE GENOMIC DNA]</scope>
    <source>
        <strain evidence="2 4">JCM 15653</strain>
    </source>
</reference>
<feature type="domain" description="NodB homology" evidence="1">
    <location>
        <begin position="1"/>
        <end position="187"/>
    </location>
</feature>
<dbReference type="GO" id="GO:0016810">
    <property type="term" value="F:hydrolase activity, acting on carbon-nitrogen (but not peptide) bonds"/>
    <property type="evidence" value="ECO:0007669"/>
    <property type="project" value="InterPro"/>
</dbReference>